<protein>
    <recommendedName>
        <fullName evidence="2">UPF0301 protein TPSD3_11360</fullName>
    </recommendedName>
</protein>
<name>A0A251X657_9GAMM</name>
<dbReference type="NCBIfam" id="NF001266">
    <property type="entry name" value="PRK00228.1-1"/>
    <property type="match status" value="1"/>
</dbReference>
<evidence type="ECO:0000256" key="2">
    <source>
        <dbReference type="HAMAP-Rule" id="MF_00758"/>
    </source>
</evidence>
<dbReference type="AlphaFoldDB" id="A0A251X657"/>
<comment type="similarity">
    <text evidence="1 2">Belongs to the UPF0301 (AlgH) family.</text>
</comment>
<sequence>MLETTYLTNHFLIAMPALADPHFHQTVTYICMHSEEGAMGIIINRPMDIDLGEILEHMEIEIEDPRASRMAVFEGGPVQRERGFVLHRPVGRWDAMVTAGLRNDLGITVSRDILEAIAQGRGPKDVFIALGYAGWEAGQLEHELANNSWLSTPADNDILFRVPPEKRWQAAASQLGVDLNLLSSDAGHC</sequence>
<dbReference type="PANTHER" id="PTHR30327">
    <property type="entry name" value="UNCHARACTERIZED PROTEIN YQGE"/>
    <property type="match status" value="1"/>
</dbReference>
<dbReference type="HAMAP" id="MF_00758">
    <property type="entry name" value="UPF0301"/>
    <property type="match status" value="1"/>
</dbReference>
<reference evidence="3 4" key="1">
    <citation type="submission" date="2016-12" db="EMBL/GenBank/DDBJ databases">
        <title>Thioflexothrix psekupsii D3 genome sequencing and assembly.</title>
        <authorList>
            <person name="Fomenkov A."/>
            <person name="Vincze T."/>
            <person name="Grabovich M."/>
            <person name="Anton B.P."/>
            <person name="Dubinina G."/>
            <person name="Orlova M."/>
            <person name="Belousova E."/>
            <person name="Roberts R.J."/>
        </authorList>
    </citation>
    <scope>NUCLEOTIDE SEQUENCE [LARGE SCALE GENOMIC DNA]</scope>
    <source>
        <strain evidence="3">D3</strain>
    </source>
</reference>
<evidence type="ECO:0000256" key="1">
    <source>
        <dbReference type="ARBA" id="ARBA00009600"/>
    </source>
</evidence>
<dbReference type="Pfam" id="PF02622">
    <property type="entry name" value="DUF179"/>
    <property type="match status" value="1"/>
</dbReference>
<evidence type="ECO:0000313" key="4">
    <source>
        <dbReference type="Proteomes" id="UP000194798"/>
    </source>
</evidence>
<dbReference type="Proteomes" id="UP000194798">
    <property type="component" value="Unassembled WGS sequence"/>
</dbReference>
<dbReference type="RefSeq" id="WP_086488674.1">
    <property type="nucleotide sequence ID" value="NZ_MSLT01000018.1"/>
</dbReference>
<dbReference type="PANTHER" id="PTHR30327:SF1">
    <property type="entry name" value="UPF0301 PROTEIN YQGE"/>
    <property type="match status" value="1"/>
</dbReference>
<dbReference type="EMBL" id="MSLT01000018">
    <property type="protein sequence ID" value="OUD13226.1"/>
    <property type="molecule type" value="Genomic_DNA"/>
</dbReference>
<dbReference type="GO" id="GO:0005829">
    <property type="term" value="C:cytosol"/>
    <property type="evidence" value="ECO:0007669"/>
    <property type="project" value="TreeGrafter"/>
</dbReference>
<accession>A0A251X657</accession>
<keyword evidence="4" id="KW-1185">Reference proteome</keyword>
<evidence type="ECO:0000313" key="3">
    <source>
        <dbReference type="EMBL" id="OUD13226.1"/>
    </source>
</evidence>
<dbReference type="InterPro" id="IPR003774">
    <property type="entry name" value="AlgH-like"/>
</dbReference>
<gene>
    <name evidence="3" type="ORF">TPSD3_11360</name>
</gene>
<comment type="caution">
    <text evidence="3">The sequence shown here is derived from an EMBL/GenBank/DDBJ whole genome shotgun (WGS) entry which is preliminary data.</text>
</comment>
<dbReference type="OrthoDB" id="9807486at2"/>
<dbReference type="Gene3D" id="3.40.1740.10">
    <property type="entry name" value="VC0467-like"/>
    <property type="match status" value="1"/>
</dbReference>
<dbReference type="SUPFAM" id="SSF143456">
    <property type="entry name" value="VC0467-like"/>
    <property type="match status" value="1"/>
</dbReference>
<proteinExistence type="inferred from homology"/>
<organism evidence="3 4">
    <name type="scientific">Thioflexithrix psekupsensis</name>
    <dbReference type="NCBI Taxonomy" id="1570016"/>
    <lineage>
        <taxon>Bacteria</taxon>
        <taxon>Pseudomonadati</taxon>
        <taxon>Pseudomonadota</taxon>
        <taxon>Gammaproteobacteria</taxon>
        <taxon>Thiotrichales</taxon>
        <taxon>Thioflexithrix</taxon>
    </lineage>
</organism>